<feature type="domain" description="Saccharopine dehydrogenase NADP binding" evidence="2">
    <location>
        <begin position="16"/>
        <end position="126"/>
    </location>
</feature>
<evidence type="ECO:0000256" key="1">
    <source>
        <dbReference type="ARBA" id="ARBA00023002"/>
    </source>
</evidence>
<proteinExistence type="predicted"/>
<dbReference type="RefSeq" id="WP_110672446.1">
    <property type="nucleotide sequence ID" value="NZ_PYBW01000109.1"/>
</dbReference>
<dbReference type="InterPro" id="IPR005097">
    <property type="entry name" value="Sacchrp_dh_NADP-bd"/>
</dbReference>
<dbReference type="GO" id="GO:0005737">
    <property type="term" value="C:cytoplasm"/>
    <property type="evidence" value="ECO:0007669"/>
    <property type="project" value="TreeGrafter"/>
</dbReference>
<evidence type="ECO:0000259" key="3">
    <source>
        <dbReference type="Pfam" id="PF16653"/>
    </source>
</evidence>
<dbReference type="SUPFAM" id="SSF55347">
    <property type="entry name" value="Glyceraldehyde-3-phosphate dehydrogenase-like, C-terminal domain"/>
    <property type="match status" value="1"/>
</dbReference>
<feature type="domain" description="Saccharopine dehydrogenase-like C-terminal" evidence="3">
    <location>
        <begin position="133"/>
        <end position="377"/>
    </location>
</feature>
<comment type="caution">
    <text evidence="4">The sequence shown here is derived from an EMBL/GenBank/DDBJ whole genome shotgun (WGS) entry which is preliminary data.</text>
</comment>
<dbReference type="OrthoDB" id="973788at2"/>
<gene>
    <name evidence="4" type="ORF">C7C46_26465</name>
</gene>
<sequence length="394" mass="43068">MSDRTESDRTEGVRTVHWIGTGLSTGRSGLELLLDHGARLVLWGRTAEKAEQCLAERGLAGRAAARALDEQALAAELAPGDVLVSMLPAAHHTALLRLALECGAHFACSSYVSPELAELAATAKQSVVLTEAGLDPGIDHLMAHRLVELGRAAAGDAVATADFTSYCGGLPAEPNEFRYRFSWAPLGVLNALRSPARYLRDWQLHTATRPWQATTDYPVGAERFEVYPNRDSLPFAEQYGFPYHWRKRSFVRGTLRPAGWRAAWAEVFATVETGDDERIAALAAELAQRHPMREQDRDRVVLAVALDLDWVEGAWSGSCLLDLYGDERESAMARLVSLPLAFGITRILDGALAPGLNRAAESAQEAERWLDFLAGRGLTTELRTTERTAQGAPR</sequence>
<keyword evidence="5" id="KW-1185">Reference proteome</keyword>
<reference evidence="4 5" key="1">
    <citation type="submission" date="2018-03" db="EMBL/GenBank/DDBJ databases">
        <title>Bioinformatic expansion and discovery of thiopeptide antibiotics.</title>
        <authorList>
            <person name="Schwalen C.J."/>
            <person name="Hudson G.A."/>
            <person name="Mitchell D.A."/>
        </authorList>
    </citation>
    <scope>NUCLEOTIDE SEQUENCE [LARGE SCALE GENOMIC DNA]</scope>
    <source>
        <strain evidence="4 5">ATCC 21389</strain>
    </source>
</reference>
<keyword evidence="1" id="KW-0560">Oxidoreductase</keyword>
<dbReference type="PANTHER" id="PTHR11133:SF22">
    <property type="entry name" value="ALPHA-AMINOADIPIC SEMIALDEHYDE SYNTHASE, MITOCHONDRIAL"/>
    <property type="match status" value="1"/>
</dbReference>
<dbReference type="Pfam" id="PF03435">
    <property type="entry name" value="Sacchrp_dh_NADP"/>
    <property type="match status" value="1"/>
</dbReference>
<dbReference type="SUPFAM" id="SSF51735">
    <property type="entry name" value="NAD(P)-binding Rossmann-fold domains"/>
    <property type="match status" value="1"/>
</dbReference>
<organism evidence="4 5">
    <name type="scientific">Streptomyces tateyamensis</name>
    <dbReference type="NCBI Taxonomy" id="565073"/>
    <lineage>
        <taxon>Bacteria</taxon>
        <taxon>Bacillati</taxon>
        <taxon>Actinomycetota</taxon>
        <taxon>Actinomycetes</taxon>
        <taxon>Kitasatosporales</taxon>
        <taxon>Streptomycetaceae</taxon>
        <taxon>Streptomyces</taxon>
    </lineage>
</organism>
<dbReference type="Gene3D" id="3.40.50.720">
    <property type="entry name" value="NAD(P)-binding Rossmann-like Domain"/>
    <property type="match status" value="1"/>
</dbReference>
<name>A0A2V4N2Q9_9ACTN</name>
<dbReference type="AlphaFoldDB" id="A0A2V4N2Q9"/>
<dbReference type="Proteomes" id="UP000248039">
    <property type="component" value="Unassembled WGS sequence"/>
</dbReference>
<dbReference type="Gene3D" id="3.30.360.10">
    <property type="entry name" value="Dihydrodipicolinate Reductase, domain 2"/>
    <property type="match status" value="1"/>
</dbReference>
<dbReference type="Pfam" id="PF16653">
    <property type="entry name" value="Sacchrp_dh_C"/>
    <property type="match status" value="1"/>
</dbReference>
<evidence type="ECO:0000259" key="2">
    <source>
        <dbReference type="Pfam" id="PF03435"/>
    </source>
</evidence>
<dbReference type="InterPro" id="IPR032095">
    <property type="entry name" value="Sacchrp_dh-like_C"/>
</dbReference>
<dbReference type="GO" id="GO:0019878">
    <property type="term" value="P:lysine biosynthetic process via aminoadipic acid"/>
    <property type="evidence" value="ECO:0007669"/>
    <property type="project" value="TreeGrafter"/>
</dbReference>
<protein>
    <submittedName>
        <fullName evidence="4">Saccharopine dehydrogenase</fullName>
    </submittedName>
</protein>
<accession>A0A2V4N2Q9</accession>
<evidence type="ECO:0000313" key="4">
    <source>
        <dbReference type="EMBL" id="PYC71895.1"/>
    </source>
</evidence>
<dbReference type="GO" id="GO:0004753">
    <property type="term" value="F:saccharopine dehydrogenase activity"/>
    <property type="evidence" value="ECO:0007669"/>
    <property type="project" value="TreeGrafter"/>
</dbReference>
<dbReference type="PANTHER" id="PTHR11133">
    <property type="entry name" value="SACCHAROPINE DEHYDROGENASE"/>
    <property type="match status" value="1"/>
</dbReference>
<evidence type="ECO:0000313" key="5">
    <source>
        <dbReference type="Proteomes" id="UP000248039"/>
    </source>
</evidence>
<dbReference type="InterPro" id="IPR036291">
    <property type="entry name" value="NAD(P)-bd_dom_sf"/>
</dbReference>
<dbReference type="InterPro" id="IPR051168">
    <property type="entry name" value="AASS"/>
</dbReference>
<dbReference type="EMBL" id="PYBW01000109">
    <property type="protein sequence ID" value="PYC71895.1"/>
    <property type="molecule type" value="Genomic_DNA"/>
</dbReference>